<keyword evidence="4" id="KW-0645">Protease</keyword>
<protein>
    <submittedName>
        <fullName evidence="4">Beta-barrel assembly-enhancing protease</fullName>
    </submittedName>
</protein>
<dbReference type="InterPro" id="IPR019734">
    <property type="entry name" value="TPR_rpt"/>
</dbReference>
<dbReference type="InterPro" id="IPR051012">
    <property type="entry name" value="CellSynth/LPSAsmb/PSIAsmb"/>
</dbReference>
<dbReference type="Gene3D" id="1.25.40.10">
    <property type="entry name" value="Tetratricopeptide repeat domain"/>
    <property type="match status" value="3"/>
</dbReference>
<dbReference type="AlphaFoldDB" id="A0A245ZQL8"/>
<keyword evidence="2 3" id="KW-0802">TPR repeat</keyword>
<keyword evidence="4" id="KW-0378">Hydrolase</keyword>
<evidence type="ECO:0000313" key="5">
    <source>
        <dbReference type="Proteomes" id="UP000197783"/>
    </source>
</evidence>
<dbReference type="GO" id="GO:0008233">
    <property type="term" value="F:peptidase activity"/>
    <property type="evidence" value="ECO:0007669"/>
    <property type="project" value="UniProtKB-KW"/>
</dbReference>
<evidence type="ECO:0000256" key="1">
    <source>
        <dbReference type="ARBA" id="ARBA00022737"/>
    </source>
</evidence>
<gene>
    <name evidence="4" type="primary">bepA_2</name>
    <name evidence="4" type="ORF">SPMU_03500</name>
</gene>
<evidence type="ECO:0000256" key="3">
    <source>
        <dbReference type="PROSITE-ProRule" id="PRU00339"/>
    </source>
</evidence>
<organism evidence="4 5">
    <name type="scientific">Sphingomonas mucosissima</name>
    <dbReference type="NCBI Taxonomy" id="370959"/>
    <lineage>
        <taxon>Bacteria</taxon>
        <taxon>Pseudomonadati</taxon>
        <taxon>Pseudomonadota</taxon>
        <taxon>Alphaproteobacteria</taxon>
        <taxon>Sphingomonadales</taxon>
        <taxon>Sphingomonadaceae</taxon>
        <taxon>Sphingomonas</taxon>
    </lineage>
</organism>
<evidence type="ECO:0000256" key="2">
    <source>
        <dbReference type="ARBA" id="ARBA00022803"/>
    </source>
</evidence>
<accession>A0A245ZQL8</accession>
<dbReference type="SUPFAM" id="SSF48452">
    <property type="entry name" value="TPR-like"/>
    <property type="match status" value="1"/>
</dbReference>
<dbReference type="PANTHER" id="PTHR45586:SF1">
    <property type="entry name" value="LIPOPOLYSACCHARIDE ASSEMBLY PROTEIN B"/>
    <property type="match status" value="1"/>
</dbReference>
<dbReference type="GO" id="GO:0006508">
    <property type="term" value="P:proteolysis"/>
    <property type="evidence" value="ECO:0007669"/>
    <property type="project" value="UniProtKB-KW"/>
</dbReference>
<name>A0A245ZQL8_9SPHN</name>
<sequence length="574" mass="59103">MGRTIRTCKLARRSAAPSAVDRHREHGSAARSSRGVAAADGLRLLAGARRLLGGAALALVALPASASTPDLLAYMQARAADGDGASGLAARRYADALAAVPGDTGVAAHAYRQAITAGDLKLAFEAAATLGHAAPADADLLILASAAAHDDLPAAQAAIRRIGKSQLAVLSAPLAAWAALASGGDPLPLLAAARDDAVARRFAGETRALILIAQGHTTEGLATLRAVLGTGQASEDMRIIAARLLIGLGKAAEARSLLIGDAPAIAAFRARPGTGSKPTLGFGMSALLTRVVTDLIVGPPGPLPLAMAQAAVIAYPANDRARLLLGYALGRTGETNRALATLATIAADSPYAQAAKGGRVQILADAGRMNEALVHAEALAKNGDTAALQRYADLLSGATRPADAAPIYRRIIDQAKGEADWSVWLQYGAALDEAGDWPGAHRALAQAVRLAPDEPLALNYLGYAQISHGEPVGPAQTLLEKASRLKPQDAAITDSLGWAYYLSGEPKRALPLIERAAAASPTDIEVNEHLGDVYWAVGRRFAARYAWRAAQVVADAENAARLAVKIANGPAQRP</sequence>
<feature type="repeat" description="TPR" evidence="3">
    <location>
        <begin position="421"/>
        <end position="454"/>
    </location>
</feature>
<dbReference type="Proteomes" id="UP000197783">
    <property type="component" value="Unassembled WGS sequence"/>
</dbReference>
<proteinExistence type="predicted"/>
<reference evidence="4 5" key="1">
    <citation type="submission" date="2017-03" db="EMBL/GenBank/DDBJ databases">
        <title>Genome sequence of Sphingomonas mucosissima DSM 17494.</title>
        <authorList>
            <person name="Poehlein A."/>
            <person name="Wuebbeler J.H."/>
            <person name="Steinbuechel A."/>
            <person name="Daniel R."/>
        </authorList>
    </citation>
    <scope>NUCLEOTIDE SEQUENCE [LARGE SCALE GENOMIC DNA]</scope>
    <source>
        <strain evidence="4 5">DSM 17494</strain>
    </source>
</reference>
<dbReference type="PANTHER" id="PTHR45586">
    <property type="entry name" value="TPR REPEAT-CONTAINING PROTEIN PA4667"/>
    <property type="match status" value="1"/>
</dbReference>
<dbReference type="InterPro" id="IPR011990">
    <property type="entry name" value="TPR-like_helical_dom_sf"/>
</dbReference>
<evidence type="ECO:0000313" key="4">
    <source>
        <dbReference type="EMBL" id="OWK32029.1"/>
    </source>
</evidence>
<dbReference type="PROSITE" id="PS50005">
    <property type="entry name" value="TPR"/>
    <property type="match status" value="1"/>
</dbReference>
<keyword evidence="1" id="KW-0677">Repeat</keyword>
<comment type="caution">
    <text evidence="4">The sequence shown here is derived from an EMBL/GenBank/DDBJ whole genome shotgun (WGS) entry which is preliminary data.</text>
</comment>
<keyword evidence="5" id="KW-1185">Reference proteome</keyword>
<dbReference type="EMBL" id="NBBJ01000001">
    <property type="protein sequence ID" value="OWK32029.1"/>
    <property type="molecule type" value="Genomic_DNA"/>
</dbReference>